<dbReference type="EMBL" id="JAEVFJ010000007">
    <property type="protein sequence ID" value="KAH8103435.1"/>
    <property type="molecule type" value="Genomic_DNA"/>
</dbReference>
<sequence length="329" mass="36715">MSFGKKITLANGETIPQLGLGTWLSAPGEVGKAVEIAIRNGYRHIDAAMVYRNQNEVGDALKKVIPSVVKREELFITSKLWNHNHHAADVEKELDETLAQLGLDYIDLYLIHWPIAFPTGNLITKSTEKEELVVDTSVSLVETWTAMTKLPKSKVKSIGVSNFSPAHIEGIAKATGVWPVVNQIEAHPLLQQDELDAFSKEHNIHITAYSPLGHSLEGGKMLIDYPEVKEVAEKLNVEPAQVLIAYAIHRGYSVVPKSVTESRIIKNFQQIELSAEDYAKIAALKEKYGHKRFNVPITYNYPPNDLKWDINIFDEEVEKSATNQINIGA</sequence>
<dbReference type="PRINTS" id="PR00069">
    <property type="entry name" value="ALDKETRDTASE"/>
</dbReference>
<feature type="site" description="Lowers pKa of active site Tyr" evidence="4">
    <location>
        <position position="79"/>
    </location>
</feature>
<keyword evidence="1" id="KW-0560">Oxidoreductase</keyword>
<dbReference type="PIRSF" id="PIRSF000097">
    <property type="entry name" value="AKR"/>
    <property type="match status" value="1"/>
</dbReference>
<evidence type="ECO:0000256" key="3">
    <source>
        <dbReference type="PIRSR" id="PIRSR000097-2"/>
    </source>
</evidence>
<gene>
    <name evidence="6" type="ORF">BXZ70DRAFT_925584</name>
</gene>
<accession>A0A8K0USQ8</accession>
<feature type="domain" description="NADP-dependent oxidoreductase" evidence="5">
    <location>
        <begin position="18"/>
        <end position="285"/>
    </location>
</feature>
<dbReference type="OrthoDB" id="416253at2759"/>
<dbReference type="SUPFAM" id="SSF51430">
    <property type="entry name" value="NAD(P)-linked oxidoreductase"/>
    <property type="match status" value="1"/>
</dbReference>
<dbReference type="Gene3D" id="3.20.20.100">
    <property type="entry name" value="NADP-dependent oxidoreductase domain"/>
    <property type="match status" value="1"/>
</dbReference>
<dbReference type="Pfam" id="PF00248">
    <property type="entry name" value="Aldo_ket_red"/>
    <property type="match status" value="1"/>
</dbReference>
<proteinExistence type="predicted"/>
<dbReference type="InterPro" id="IPR023210">
    <property type="entry name" value="NADP_OxRdtase_dom"/>
</dbReference>
<dbReference type="PANTHER" id="PTHR11732">
    <property type="entry name" value="ALDO/KETO REDUCTASE"/>
    <property type="match status" value="1"/>
</dbReference>
<comment type="caution">
    <text evidence="6">The sequence shown here is derived from an EMBL/GenBank/DDBJ whole genome shotgun (WGS) entry which is preliminary data.</text>
</comment>
<organism evidence="6 7">
    <name type="scientific">Cristinia sonorae</name>
    <dbReference type="NCBI Taxonomy" id="1940300"/>
    <lineage>
        <taxon>Eukaryota</taxon>
        <taxon>Fungi</taxon>
        <taxon>Dikarya</taxon>
        <taxon>Basidiomycota</taxon>
        <taxon>Agaricomycotina</taxon>
        <taxon>Agaricomycetes</taxon>
        <taxon>Agaricomycetidae</taxon>
        <taxon>Agaricales</taxon>
        <taxon>Pleurotineae</taxon>
        <taxon>Stephanosporaceae</taxon>
        <taxon>Cristinia</taxon>
    </lineage>
</organism>
<evidence type="ECO:0000259" key="5">
    <source>
        <dbReference type="Pfam" id="PF00248"/>
    </source>
</evidence>
<evidence type="ECO:0000313" key="6">
    <source>
        <dbReference type="EMBL" id="KAH8103435.1"/>
    </source>
</evidence>
<dbReference type="AlphaFoldDB" id="A0A8K0USQ8"/>
<protein>
    <submittedName>
        <fullName evidence="6">Aldo/keto reductase</fullName>
    </submittedName>
</protein>
<dbReference type="GO" id="GO:0016616">
    <property type="term" value="F:oxidoreductase activity, acting on the CH-OH group of donors, NAD or NADP as acceptor"/>
    <property type="evidence" value="ECO:0007669"/>
    <property type="project" value="UniProtKB-ARBA"/>
</dbReference>
<feature type="active site" description="Proton donor" evidence="2">
    <location>
        <position position="51"/>
    </location>
</feature>
<evidence type="ECO:0000256" key="4">
    <source>
        <dbReference type="PIRSR" id="PIRSR000097-3"/>
    </source>
</evidence>
<evidence type="ECO:0000313" key="7">
    <source>
        <dbReference type="Proteomes" id="UP000813824"/>
    </source>
</evidence>
<dbReference type="InterPro" id="IPR018170">
    <property type="entry name" value="Aldo/ket_reductase_CS"/>
</dbReference>
<evidence type="ECO:0000256" key="2">
    <source>
        <dbReference type="PIRSR" id="PIRSR000097-1"/>
    </source>
</evidence>
<dbReference type="Proteomes" id="UP000813824">
    <property type="component" value="Unassembled WGS sequence"/>
</dbReference>
<dbReference type="PROSITE" id="PS00798">
    <property type="entry name" value="ALDOKETO_REDUCTASE_1"/>
    <property type="match status" value="1"/>
</dbReference>
<evidence type="ECO:0000256" key="1">
    <source>
        <dbReference type="ARBA" id="ARBA00023002"/>
    </source>
</evidence>
<keyword evidence="7" id="KW-1185">Reference proteome</keyword>
<dbReference type="InterPro" id="IPR036812">
    <property type="entry name" value="NAD(P)_OxRdtase_dom_sf"/>
</dbReference>
<reference evidence="6" key="1">
    <citation type="journal article" date="2021" name="New Phytol.">
        <title>Evolutionary innovations through gain and loss of genes in the ectomycorrhizal Boletales.</title>
        <authorList>
            <person name="Wu G."/>
            <person name="Miyauchi S."/>
            <person name="Morin E."/>
            <person name="Kuo A."/>
            <person name="Drula E."/>
            <person name="Varga T."/>
            <person name="Kohler A."/>
            <person name="Feng B."/>
            <person name="Cao Y."/>
            <person name="Lipzen A."/>
            <person name="Daum C."/>
            <person name="Hundley H."/>
            <person name="Pangilinan J."/>
            <person name="Johnson J."/>
            <person name="Barry K."/>
            <person name="LaButti K."/>
            <person name="Ng V."/>
            <person name="Ahrendt S."/>
            <person name="Min B."/>
            <person name="Choi I.G."/>
            <person name="Park H."/>
            <person name="Plett J.M."/>
            <person name="Magnuson J."/>
            <person name="Spatafora J.W."/>
            <person name="Nagy L.G."/>
            <person name="Henrissat B."/>
            <person name="Grigoriev I.V."/>
            <person name="Yang Z.L."/>
            <person name="Xu J."/>
            <person name="Martin F.M."/>
        </authorList>
    </citation>
    <scope>NUCLEOTIDE SEQUENCE</scope>
    <source>
        <strain evidence="6">KKN 215</strain>
    </source>
</reference>
<dbReference type="InterPro" id="IPR020471">
    <property type="entry name" value="AKR"/>
</dbReference>
<feature type="binding site" evidence="3">
    <location>
        <position position="112"/>
    </location>
    <ligand>
        <name>substrate</name>
    </ligand>
</feature>
<name>A0A8K0USQ8_9AGAR</name>
<dbReference type="FunFam" id="3.20.20.100:FF:000002">
    <property type="entry name" value="2,5-diketo-D-gluconic acid reductase A"/>
    <property type="match status" value="1"/>
</dbReference>